<evidence type="ECO:0000313" key="8">
    <source>
        <dbReference type="EMBL" id="KAK9824647.1"/>
    </source>
</evidence>
<keyword evidence="9" id="KW-1185">Reference proteome</keyword>
<evidence type="ECO:0000259" key="7">
    <source>
        <dbReference type="Pfam" id="PF00892"/>
    </source>
</evidence>
<keyword evidence="5 6" id="KW-0472">Membrane</keyword>
<dbReference type="EMBL" id="JALJOR010000002">
    <property type="protein sequence ID" value="KAK9824647.1"/>
    <property type="molecule type" value="Genomic_DNA"/>
</dbReference>
<feature type="transmembrane region" description="Helical" evidence="6">
    <location>
        <begin position="267"/>
        <end position="286"/>
    </location>
</feature>
<sequence>MISHPAQCFHAVTRNRDREHLALHIAEADGFAPSTSSAFRAKCLAQAWRVWNSGVACVAVASLIFSVSALFVKLTGNRVPVFEIVAVRSGLSWLISMVLASLNDVKPVYGQRRHYPILAARGLIGATAMTLSYEALKRLPLADAMTIFFTNPAMTVIAVWLVFGEPITWSSVVGCAASFAGVVLVAQPPFIFGGRAAVPWGHERMVGTCMGLAAAMTSAGAFTAIRSIKKSEPSLVVALWFHTFALVSSTIPLAFGFPQHAVWPSPFDAGCMVGVALTSFFGQILINRGFQSETAAKVSAVNYTQEEWG</sequence>
<comment type="similarity">
    <text evidence="2">Belongs to the drug/metabolite transporter (DMT) superfamily. Plant drug/metabolite exporter (P-DME) (TC 2.A.7.4) family.</text>
</comment>
<comment type="caution">
    <text evidence="8">The sequence shown here is derived from an EMBL/GenBank/DDBJ whole genome shotgun (WGS) entry which is preliminary data.</text>
</comment>
<organism evidence="8 9">
    <name type="scientific">[Myrmecia] bisecta</name>
    <dbReference type="NCBI Taxonomy" id="41462"/>
    <lineage>
        <taxon>Eukaryota</taxon>
        <taxon>Viridiplantae</taxon>
        <taxon>Chlorophyta</taxon>
        <taxon>core chlorophytes</taxon>
        <taxon>Trebouxiophyceae</taxon>
        <taxon>Trebouxiales</taxon>
        <taxon>Trebouxiaceae</taxon>
        <taxon>Myrmecia</taxon>
    </lineage>
</organism>
<evidence type="ECO:0000256" key="2">
    <source>
        <dbReference type="ARBA" id="ARBA00007635"/>
    </source>
</evidence>
<accession>A0AAW1QT73</accession>
<dbReference type="InterPro" id="IPR037185">
    <property type="entry name" value="EmrE-like"/>
</dbReference>
<feature type="domain" description="EamA" evidence="7">
    <location>
        <begin position="53"/>
        <end position="185"/>
    </location>
</feature>
<name>A0AAW1QT73_9CHLO</name>
<dbReference type="AlphaFoldDB" id="A0AAW1QT73"/>
<feature type="transmembrane region" description="Helical" evidence="6">
    <location>
        <begin position="145"/>
        <end position="163"/>
    </location>
</feature>
<evidence type="ECO:0000256" key="6">
    <source>
        <dbReference type="SAM" id="Phobius"/>
    </source>
</evidence>
<gene>
    <name evidence="8" type="ORF">WJX72_012035</name>
</gene>
<evidence type="ECO:0000256" key="4">
    <source>
        <dbReference type="ARBA" id="ARBA00022989"/>
    </source>
</evidence>
<evidence type="ECO:0000313" key="9">
    <source>
        <dbReference type="Proteomes" id="UP001489004"/>
    </source>
</evidence>
<dbReference type="Gene3D" id="1.10.3730.20">
    <property type="match status" value="1"/>
</dbReference>
<feature type="transmembrane region" description="Helical" evidence="6">
    <location>
        <begin position="170"/>
        <end position="192"/>
    </location>
</feature>
<evidence type="ECO:0000256" key="5">
    <source>
        <dbReference type="ARBA" id="ARBA00023136"/>
    </source>
</evidence>
<dbReference type="Pfam" id="PF00892">
    <property type="entry name" value="EamA"/>
    <property type="match status" value="1"/>
</dbReference>
<keyword evidence="3 6" id="KW-0812">Transmembrane</keyword>
<dbReference type="PANTHER" id="PTHR22911">
    <property type="entry name" value="ACYL-MALONYL CONDENSING ENZYME-RELATED"/>
    <property type="match status" value="1"/>
</dbReference>
<feature type="transmembrane region" description="Helical" evidence="6">
    <location>
        <begin position="237"/>
        <end position="255"/>
    </location>
</feature>
<dbReference type="InterPro" id="IPR000620">
    <property type="entry name" value="EamA_dom"/>
</dbReference>
<feature type="transmembrane region" description="Helical" evidence="6">
    <location>
        <begin position="204"/>
        <end position="225"/>
    </location>
</feature>
<dbReference type="GO" id="GO:0016020">
    <property type="term" value="C:membrane"/>
    <property type="evidence" value="ECO:0007669"/>
    <property type="project" value="UniProtKB-SubCell"/>
</dbReference>
<proteinExistence type="inferred from homology"/>
<keyword evidence="4 6" id="KW-1133">Transmembrane helix</keyword>
<evidence type="ECO:0000256" key="1">
    <source>
        <dbReference type="ARBA" id="ARBA00004141"/>
    </source>
</evidence>
<dbReference type="SUPFAM" id="SSF103481">
    <property type="entry name" value="Multidrug resistance efflux transporter EmrE"/>
    <property type="match status" value="1"/>
</dbReference>
<reference evidence="8 9" key="1">
    <citation type="journal article" date="2024" name="Nat. Commun.">
        <title>Phylogenomics reveals the evolutionary origins of lichenization in chlorophyte algae.</title>
        <authorList>
            <person name="Puginier C."/>
            <person name="Libourel C."/>
            <person name="Otte J."/>
            <person name="Skaloud P."/>
            <person name="Haon M."/>
            <person name="Grisel S."/>
            <person name="Petersen M."/>
            <person name="Berrin J.G."/>
            <person name="Delaux P.M."/>
            <person name="Dal Grande F."/>
            <person name="Keller J."/>
        </authorList>
    </citation>
    <scope>NUCLEOTIDE SEQUENCE [LARGE SCALE GENOMIC DNA]</scope>
    <source>
        <strain evidence="8 9">SAG 2043</strain>
    </source>
</reference>
<dbReference type="PANTHER" id="PTHR22911:SF6">
    <property type="entry name" value="SOLUTE CARRIER FAMILY 35 MEMBER G1"/>
    <property type="match status" value="1"/>
</dbReference>
<feature type="transmembrane region" description="Helical" evidence="6">
    <location>
        <begin position="50"/>
        <end position="72"/>
    </location>
</feature>
<protein>
    <recommendedName>
        <fullName evidence="7">EamA domain-containing protein</fullName>
    </recommendedName>
</protein>
<dbReference type="Proteomes" id="UP001489004">
    <property type="component" value="Unassembled WGS sequence"/>
</dbReference>
<comment type="subcellular location">
    <subcellularLocation>
        <location evidence="1">Membrane</location>
        <topology evidence="1">Multi-pass membrane protein</topology>
    </subcellularLocation>
</comment>
<evidence type="ECO:0000256" key="3">
    <source>
        <dbReference type="ARBA" id="ARBA00022692"/>
    </source>
</evidence>